<evidence type="ECO:0000313" key="2">
    <source>
        <dbReference type="EMBL" id="JAE03816.1"/>
    </source>
</evidence>
<sequence length="115" mass="13313">MSQKRNRASIIFTGHKAVKMTACRSKSQHIPYIQLEELRATKSLQQGCSRSGPAHQRTALLHVPVFPIQQEKSSSSRKRKRACEKQQKRSHPFSLHLSREKERSSRNYTALWSEL</sequence>
<dbReference type="EMBL" id="GBRH01194080">
    <property type="protein sequence ID" value="JAE03816.1"/>
    <property type="molecule type" value="Transcribed_RNA"/>
</dbReference>
<proteinExistence type="predicted"/>
<accession>A0A0A9F0Z8</accession>
<organism evidence="2">
    <name type="scientific">Arundo donax</name>
    <name type="common">Giant reed</name>
    <name type="synonym">Donax arundinaceus</name>
    <dbReference type="NCBI Taxonomy" id="35708"/>
    <lineage>
        <taxon>Eukaryota</taxon>
        <taxon>Viridiplantae</taxon>
        <taxon>Streptophyta</taxon>
        <taxon>Embryophyta</taxon>
        <taxon>Tracheophyta</taxon>
        <taxon>Spermatophyta</taxon>
        <taxon>Magnoliopsida</taxon>
        <taxon>Liliopsida</taxon>
        <taxon>Poales</taxon>
        <taxon>Poaceae</taxon>
        <taxon>PACMAD clade</taxon>
        <taxon>Arundinoideae</taxon>
        <taxon>Arundineae</taxon>
        <taxon>Arundo</taxon>
    </lineage>
</organism>
<feature type="region of interest" description="Disordered" evidence="1">
    <location>
        <begin position="66"/>
        <end position="115"/>
    </location>
</feature>
<evidence type="ECO:0000256" key="1">
    <source>
        <dbReference type="SAM" id="MobiDB-lite"/>
    </source>
</evidence>
<reference evidence="2" key="1">
    <citation type="submission" date="2014-09" db="EMBL/GenBank/DDBJ databases">
        <authorList>
            <person name="Magalhaes I.L.F."/>
            <person name="Oliveira U."/>
            <person name="Santos F.R."/>
            <person name="Vidigal T.H.D.A."/>
            <person name="Brescovit A.D."/>
            <person name="Santos A.J."/>
        </authorList>
    </citation>
    <scope>NUCLEOTIDE SEQUENCE</scope>
    <source>
        <tissue evidence="2">Shoot tissue taken approximately 20 cm above the soil surface</tissue>
    </source>
</reference>
<feature type="compositionally biased region" description="Polar residues" evidence="1">
    <location>
        <begin position="106"/>
        <end position="115"/>
    </location>
</feature>
<reference evidence="2" key="2">
    <citation type="journal article" date="2015" name="Data Brief">
        <title>Shoot transcriptome of the giant reed, Arundo donax.</title>
        <authorList>
            <person name="Barrero R.A."/>
            <person name="Guerrero F.D."/>
            <person name="Moolhuijzen P."/>
            <person name="Goolsby J.A."/>
            <person name="Tidwell J."/>
            <person name="Bellgard S.E."/>
            <person name="Bellgard M.I."/>
        </authorList>
    </citation>
    <scope>NUCLEOTIDE SEQUENCE</scope>
    <source>
        <tissue evidence="2">Shoot tissue taken approximately 20 cm above the soil surface</tissue>
    </source>
</reference>
<name>A0A0A9F0Z8_ARUDO</name>
<dbReference type="AlphaFoldDB" id="A0A0A9F0Z8"/>
<protein>
    <submittedName>
        <fullName evidence="2">Uncharacterized protein</fullName>
    </submittedName>
</protein>